<evidence type="ECO:0008006" key="3">
    <source>
        <dbReference type="Google" id="ProtNLM"/>
    </source>
</evidence>
<evidence type="ECO:0000313" key="2">
    <source>
        <dbReference type="Proteomes" id="UP000553766"/>
    </source>
</evidence>
<sequence length="100" mass="11202">MTSAEIEYKSVPAPTRPNKYKGIKDIDERMAMTLDEVLNAEAQKGWSYAGSQILGCERKRGLFRRSERVDTTFLIFSRPKPSRVMAPAETTPGLGSVHDI</sequence>
<name>A0A840X5P2_9RHOB</name>
<proteinExistence type="predicted"/>
<dbReference type="Proteomes" id="UP000553766">
    <property type="component" value="Unassembled WGS sequence"/>
</dbReference>
<evidence type="ECO:0000313" key="1">
    <source>
        <dbReference type="EMBL" id="MBB5517145.1"/>
    </source>
</evidence>
<dbReference type="EMBL" id="JACIJS010000014">
    <property type="protein sequence ID" value="MBB5517145.1"/>
    <property type="molecule type" value="Genomic_DNA"/>
</dbReference>
<protein>
    <recommendedName>
        <fullName evidence="3">DUF4177 domain-containing protein</fullName>
    </recommendedName>
</protein>
<dbReference type="AlphaFoldDB" id="A0A840X5P2"/>
<dbReference type="RefSeq" id="WP_184013103.1">
    <property type="nucleotide sequence ID" value="NZ_JACIJS010000014.1"/>
</dbReference>
<comment type="caution">
    <text evidence="1">The sequence shown here is derived from an EMBL/GenBank/DDBJ whole genome shotgun (WGS) entry which is preliminary data.</text>
</comment>
<keyword evidence="2" id="KW-1185">Reference proteome</keyword>
<accession>A0A840X5P2</accession>
<organism evidence="1 2">
    <name type="scientific">Rubricella aquisinus</name>
    <dbReference type="NCBI Taxonomy" id="2028108"/>
    <lineage>
        <taxon>Bacteria</taxon>
        <taxon>Pseudomonadati</taxon>
        <taxon>Pseudomonadota</taxon>
        <taxon>Alphaproteobacteria</taxon>
        <taxon>Rhodobacterales</taxon>
        <taxon>Paracoccaceae</taxon>
        <taxon>Rubricella</taxon>
    </lineage>
</organism>
<gene>
    <name evidence="1" type="ORF">FHS89_003192</name>
</gene>
<reference evidence="1 2" key="1">
    <citation type="submission" date="2020-08" db="EMBL/GenBank/DDBJ databases">
        <title>Genomic Encyclopedia of Type Strains, Phase IV (KMG-IV): sequencing the most valuable type-strain genomes for metagenomic binning, comparative biology and taxonomic classification.</title>
        <authorList>
            <person name="Goeker M."/>
        </authorList>
    </citation>
    <scope>NUCLEOTIDE SEQUENCE [LARGE SCALE GENOMIC DNA]</scope>
    <source>
        <strain evidence="1 2">DSM 103377</strain>
    </source>
</reference>